<keyword evidence="2" id="KW-0813">Transport</keyword>
<feature type="repeat" description="WD" evidence="7">
    <location>
        <begin position="321"/>
        <end position="362"/>
    </location>
</feature>
<dbReference type="InterPro" id="IPR001680">
    <property type="entry name" value="WD40_rpt"/>
</dbReference>
<dbReference type="GO" id="GO:0051015">
    <property type="term" value="F:actin filament binding"/>
    <property type="evidence" value="ECO:0007669"/>
    <property type="project" value="TreeGrafter"/>
</dbReference>
<name>A0AAV9XLX9_9PEZI</name>
<protein>
    <recommendedName>
        <fullName evidence="8">Nucleoporin Nup159/Nup146 N-terminal domain-containing protein</fullName>
    </recommendedName>
</protein>
<keyword evidence="3 7" id="KW-0853">WD repeat</keyword>
<feature type="repeat" description="WD" evidence="7">
    <location>
        <begin position="54"/>
        <end position="86"/>
    </location>
</feature>
<dbReference type="SUPFAM" id="SSF50978">
    <property type="entry name" value="WD40 repeat-like"/>
    <property type="match status" value="3"/>
</dbReference>
<evidence type="ECO:0000313" key="9">
    <source>
        <dbReference type="EMBL" id="KAK6542968.1"/>
    </source>
</evidence>
<gene>
    <name evidence="9" type="ORF">TWF694_006901</name>
</gene>
<dbReference type="GO" id="GO:0030042">
    <property type="term" value="P:actin filament depolymerization"/>
    <property type="evidence" value="ECO:0007669"/>
    <property type="project" value="TreeGrafter"/>
</dbReference>
<dbReference type="CDD" id="cd00200">
    <property type="entry name" value="WD40"/>
    <property type="match status" value="1"/>
</dbReference>
<evidence type="ECO:0000313" key="10">
    <source>
        <dbReference type="Proteomes" id="UP001365542"/>
    </source>
</evidence>
<keyword evidence="5" id="KW-0539">Nucleus</keyword>
<evidence type="ECO:0000256" key="2">
    <source>
        <dbReference type="ARBA" id="ARBA00022448"/>
    </source>
</evidence>
<feature type="repeat" description="WD" evidence="7">
    <location>
        <begin position="582"/>
        <end position="616"/>
    </location>
</feature>
<dbReference type="Pfam" id="PF16755">
    <property type="entry name" value="Beta-prop_NUP159_NUP214"/>
    <property type="match status" value="1"/>
</dbReference>
<dbReference type="GO" id="GO:0005634">
    <property type="term" value="C:nucleus"/>
    <property type="evidence" value="ECO:0007669"/>
    <property type="project" value="UniProtKB-SubCell"/>
</dbReference>
<comment type="similarity">
    <text evidence="6">Belongs to the WD repeat AIP1 family.</text>
</comment>
<feature type="repeat" description="WD" evidence="7">
    <location>
        <begin position="185"/>
        <end position="226"/>
    </location>
</feature>
<dbReference type="SMART" id="SM00320">
    <property type="entry name" value="WD40"/>
    <property type="match status" value="10"/>
</dbReference>
<dbReference type="InterPro" id="IPR020472">
    <property type="entry name" value="WD40_PAC1"/>
</dbReference>
<sequence length="616" mass="66501">MSIKRQSIWASTPTTVRGQATHLSADANGKRIAYASNKSIFLRDIDSPAESIQYTGHTANTTVARFAPSGYYVASGDVSGMVRVWDCAGEDLNTKGEYGIINGRITDIAWDGESKRIIAVGDGKERYGHCITWDSGNTVGEISGHSNIVNTVSIKPTRPYRAATGGDDNHIVFYHGPPFKFNVSNNKHTNFIQGVAFSPDGTHLASVGSDRKIFLWDAKTGEFVTQIDDGDKNHVGGIYSISWHPDSKRFVTASGDRTVKIWDVEAQKNTQTWSFGDAGSVSDQQVGVVWPNRSDDLIISISNSGDLNYLSEKSEKPVRIVSGHQKSITSLGIDDARKTLWTGSYEGRVCSWDIATGTVEVPESQTHSNQVTGFAATEKRMYSIGMDDTLRTIDNNVKDFVGSSISTQGQPRGIAFAPDRSKPDQSTLFVATLQEISVFVDGKKTTSTPIKDYVPTAAAYSSSTNILAVGAQDNNVYLYQLSKSDDKIPNSPTSVLKSNRSSISALAFAPNAPLMAAGDTSGKIFLYDVSTGEVKTSRWAFHTARVTSIAWNTAGTHIVSGGLNTNVIIYSAVEYPKNIKALGAHKEGCNGAVWIDEKTIATAGSDGCVKIWAVTL</sequence>
<dbReference type="FunFam" id="2.130.10.10:FF:000102">
    <property type="entry name" value="Actin-interacting protein 1"/>
    <property type="match status" value="1"/>
</dbReference>
<dbReference type="InterPro" id="IPR039462">
    <property type="entry name" value="Nup159/Nup146_N"/>
</dbReference>
<dbReference type="InterPro" id="IPR015943">
    <property type="entry name" value="WD40/YVTN_repeat-like_dom_sf"/>
</dbReference>
<dbReference type="PRINTS" id="PR00320">
    <property type="entry name" value="GPROTEINBRPT"/>
</dbReference>
<accession>A0AAV9XLX9</accession>
<organism evidence="9 10">
    <name type="scientific">Orbilia ellipsospora</name>
    <dbReference type="NCBI Taxonomy" id="2528407"/>
    <lineage>
        <taxon>Eukaryota</taxon>
        <taxon>Fungi</taxon>
        <taxon>Dikarya</taxon>
        <taxon>Ascomycota</taxon>
        <taxon>Pezizomycotina</taxon>
        <taxon>Orbiliomycetes</taxon>
        <taxon>Orbiliales</taxon>
        <taxon>Orbiliaceae</taxon>
        <taxon>Orbilia</taxon>
    </lineage>
</organism>
<dbReference type="FunFam" id="2.130.10.10:FF:000167">
    <property type="entry name" value="Actin-interacting protein 1"/>
    <property type="match status" value="1"/>
</dbReference>
<reference evidence="9 10" key="1">
    <citation type="submission" date="2019-10" db="EMBL/GenBank/DDBJ databases">
        <authorList>
            <person name="Palmer J.M."/>
        </authorList>
    </citation>
    <scope>NUCLEOTIDE SEQUENCE [LARGE SCALE GENOMIC DNA]</scope>
    <source>
        <strain evidence="9 10">TWF694</strain>
    </source>
</reference>
<dbReference type="InterPro" id="IPR019775">
    <property type="entry name" value="WD40_repeat_CS"/>
</dbReference>
<dbReference type="PROSITE" id="PS50082">
    <property type="entry name" value="WD_REPEATS_2"/>
    <property type="match status" value="6"/>
</dbReference>
<proteinExistence type="inferred from homology"/>
<evidence type="ECO:0000256" key="7">
    <source>
        <dbReference type="PROSITE-ProRule" id="PRU00221"/>
    </source>
</evidence>
<feature type="repeat" description="WD" evidence="7">
    <location>
        <begin position="231"/>
        <end position="272"/>
    </location>
</feature>
<evidence type="ECO:0000256" key="6">
    <source>
        <dbReference type="ARBA" id="ARBA00038366"/>
    </source>
</evidence>
<comment type="subcellular location">
    <subcellularLocation>
        <location evidence="1">Nucleus</location>
    </subcellularLocation>
</comment>
<evidence type="ECO:0000256" key="1">
    <source>
        <dbReference type="ARBA" id="ARBA00004123"/>
    </source>
</evidence>
<evidence type="ECO:0000256" key="4">
    <source>
        <dbReference type="ARBA" id="ARBA00022737"/>
    </source>
</evidence>
<dbReference type="PANTHER" id="PTHR19856">
    <property type="entry name" value="WD-REPEATCONTAINING PROTEIN WDR1"/>
    <property type="match status" value="1"/>
</dbReference>
<dbReference type="InterPro" id="IPR036322">
    <property type="entry name" value="WD40_repeat_dom_sf"/>
</dbReference>
<evidence type="ECO:0000256" key="5">
    <source>
        <dbReference type="ARBA" id="ARBA00023242"/>
    </source>
</evidence>
<dbReference type="PANTHER" id="PTHR19856:SF0">
    <property type="entry name" value="WD REPEAT-CONTAINING PROTEIN 1"/>
    <property type="match status" value="1"/>
</dbReference>
<comment type="caution">
    <text evidence="9">The sequence shown here is derived from an EMBL/GenBank/DDBJ whole genome shotgun (WGS) entry which is preliminary data.</text>
</comment>
<keyword evidence="10" id="KW-1185">Reference proteome</keyword>
<dbReference type="Gene3D" id="2.130.10.10">
    <property type="entry name" value="YVTN repeat-like/Quinoprotein amine dehydrogenase"/>
    <property type="match status" value="2"/>
</dbReference>
<dbReference type="GO" id="GO:0030864">
    <property type="term" value="C:cortical actin cytoskeleton"/>
    <property type="evidence" value="ECO:0007669"/>
    <property type="project" value="TreeGrafter"/>
</dbReference>
<evidence type="ECO:0000256" key="3">
    <source>
        <dbReference type="ARBA" id="ARBA00022574"/>
    </source>
</evidence>
<dbReference type="PROSITE" id="PS50294">
    <property type="entry name" value="WD_REPEATS_REGION"/>
    <property type="match status" value="4"/>
</dbReference>
<keyword evidence="4" id="KW-0677">Repeat</keyword>
<dbReference type="AlphaFoldDB" id="A0AAV9XLX9"/>
<dbReference type="Proteomes" id="UP001365542">
    <property type="component" value="Unassembled WGS sequence"/>
</dbReference>
<feature type="repeat" description="WD" evidence="7">
    <location>
        <begin position="496"/>
        <end position="537"/>
    </location>
</feature>
<evidence type="ECO:0000259" key="8">
    <source>
        <dbReference type="Pfam" id="PF16755"/>
    </source>
</evidence>
<dbReference type="PROSITE" id="PS00678">
    <property type="entry name" value="WD_REPEATS_1"/>
    <property type="match status" value="1"/>
</dbReference>
<dbReference type="EMBL" id="JAVHJO010000002">
    <property type="protein sequence ID" value="KAK6542968.1"/>
    <property type="molecule type" value="Genomic_DNA"/>
</dbReference>
<feature type="domain" description="Nucleoporin Nup159/Nup146 N-terminal" evidence="8">
    <location>
        <begin position="455"/>
        <end position="572"/>
    </location>
</feature>
<dbReference type="Pfam" id="PF00400">
    <property type="entry name" value="WD40"/>
    <property type="match status" value="6"/>
</dbReference>